<dbReference type="InterPro" id="IPR017981">
    <property type="entry name" value="GPCR_2-like_7TM"/>
</dbReference>
<protein>
    <submittedName>
        <fullName evidence="8">Adhesion G-protein coupled receptor D1</fullName>
    </submittedName>
</protein>
<keyword evidence="2 6" id="KW-0812">Transmembrane</keyword>
<comment type="subcellular location">
    <subcellularLocation>
        <location evidence="1">Membrane</location>
        <topology evidence="1">Multi-pass membrane protein</topology>
    </subcellularLocation>
</comment>
<dbReference type="Gene3D" id="1.20.1070.10">
    <property type="entry name" value="Rhodopsin 7-helix transmembrane proteins"/>
    <property type="match status" value="1"/>
</dbReference>
<evidence type="ECO:0000256" key="3">
    <source>
        <dbReference type="ARBA" id="ARBA00022989"/>
    </source>
</evidence>
<evidence type="ECO:0000256" key="6">
    <source>
        <dbReference type="SAM" id="Phobius"/>
    </source>
</evidence>
<dbReference type="PANTHER" id="PTHR12011">
    <property type="entry name" value="ADHESION G-PROTEIN COUPLED RECEPTOR"/>
    <property type="match status" value="1"/>
</dbReference>
<feature type="transmembrane region" description="Helical" evidence="6">
    <location>
        <begin position="70"/>
        <end position="92"/>
    </location>
</feature>
<dbReference type="PANTHER" id="PTHR12011:SF347">
    <property type="entry name" value="FI21270P1-RELATED"/>
    <property type="match status" value="1"/>
</dbReference>
<accession>A0AA35U1C4</accession>
<evidence type="ECO:0000313" key="8">
    <source>
        <dbReference type="EMBL" id="CAI8057677.1"/>
    </source>
</evidence>
<feature type="compositionally biased region" description="Polar residues" evidence="5">
    <location>
        <begin position="139"/>
        <end position="162"/>
    </location>
</feature>
<feature type="region of interest" description="Disordered" evidence="5">
    <location>
        <begin position="118"/>
        <end position="162"/>
    </location>
</feature>
<dbReference type="Proteomes" id="UP001174909">
    <property type="component" value="Unassembled WGS sequence"/>
</dbReference>
<organism evidence="8 9">
    <name type="scientific">Geodia barretti</name>
    <name type="common">Barrett's horny sponge</name>
    <dbReference type="NCBI Taxonomy" id="519541"/>
    <lineage>
        <taxon>Eukaryota</taxon>
        <taxon>Metazoa</taxon>
        <taxon>Porifera</taxon>
        <taxon>Demospongiae</taxon>
        <taxon>Heteroscleromorpha</taxon>
        <taxon>Tetractinellida</taxon>
        <taxon>Astrophorina</taxon>
        <taxon>Geodiidae</taxon>
        <taxon>Geodia</taxon>
    </lineage>
</organism>
<dbReference type="AlphaFoldDB" id="A0AA35U1C4"/>
<proteinExistence type="predicted"/>
<dbReference type="PRINTS" id="PR00249">
    <property type="entry name" value="GPCRSECRETIN"/>
</dbReference>
<dbReference type="Pfam" id="PF00002">
    <property type="entry name" value="7tm_2"/>
    <property type="match status" value="1"/>
</dbReference>
<dbReference type="GO" id="GO:0004930">
    <property type="term" value="F:G protein-coupled receptor activity"/>
    <property type="evidence" value="ECO:0007669"/>
    <property type="project" value="InterPro"/>
</dbReference>
<evidence type="ECO:0000256" key="1">
    <source>
        <dbReference type="ARBA" id="ARBA00004141"/>
    </source>
</evidence>
<dbReference type="GO" id="GO:0005886">
    <property type="term" value="C:plasma membrane"/>
    <property type="evidence" value="ECO:0007669"/>
    <property type="project" value="TreeGrafter"/>
</dbReference>
<keyword evidence="3 6" id="KW-1133">Transmembrane helix</keyword>
<dbReference type="GO" id="GO:0007166">
    <property type="term" value="P:cell surface receptor signaling pathway"/>
    <property type="evidence" value="ECO:0007669"/>
    <property type="project" value="InterPro"/>
</dbReference>
<keyword evidence="9" id="KW-1185">Reference proteome</keyword>
<sequence>MLAIILVNSVILVLTMVSIARVRSKASKGTGSKNHTDIILTSAKSAIVLLPLLGITWIIGVFAVEQNTTVFAWIFTILNSLQGLMIFVLHILRNRKLRSKMGRRCGLIVQSEKSNYSSSTEYTSTDKREGAPVSMPSGCPSNGDISPSWKSHSGIQMNGSSASIQGTISNDYECQNFTVDFSKSSSSVPD</sequence>
<evidence type="ECO:0000313" key="9">
    <source>
        <dbReference type="Proteomes" id="UP001174909"/>
    </source>
</evidence>
<dbReference type="InterPro" id="IPR000832">
    <property type="entry name" value="GPCR_2_secretin-like"/>
</dbReference>
<evidence type="ECO:0000256" key="2">
    <source>
        <dbReference type="ARBA" id="ARBA00022692"/>
    </source>
</evidence>
<comment type="caution">
    <text evidence="8">The sequence shown here is derived from an EMBL/GenBank/DDBJ whole genome shotgun (WGS) entry which is preliminary data.</text>
</comment>
<evidence type="ECO:0000259" key="7">
    <source>
        <dbReference type="PROSITE" id="PS50261"/>
    </source>
</evidence>
<feature type="transmembrane region" description="Helical" evidence="6">
    <location>
        <begin position="45"/>
        <end position="64"/>
    </location>
</feature>
<keyword evidence="4 6" id="KW-0472">Membrane</keyword>
<reference evidence="8" key="1">
    <citation type="submission" date="2023-03" db="EMBL/GenBank/DDBJ databases">
        <authorList>
            <person name="Steffen K."/>
            <person name="Cardenas P."/>
        </authorList>
    </citation>
    <scope>NUCLEOTIDE SEQUENCE</scope>
</reference>
<name>A0AA35U1C4_GEOBA</name>
<feature type="transmembrane region" description="Helical" evidence="6">
    <location>
        <begin position="6"/>
        <end position="24"/>
    </location>
</feature>
<gene>
    <name evidence="8" type="ORF">GBAR_LOCUS31423</name>
</gene>
<dbReference type="PROSITE" id="PS50261">
    <property type="entry name" value="G_PROTEIN_RECEP_F2_4"/>
    <property type="match status" value="1"/>
</dbReference>
<feature type="domain" description="G-protein coupled receptors family 2 profile 2" evidence="7">
    <location>
        <begin position="1"/>
        <end position="94"/>
    </location>
</feature>
<evidence type="ECO:0000256" key="4">
    <source>
        <dbReference type="ARBA" id="ARBA00023136"/>
    </source>
</evidence>
<keyword evidence="8" id="KW-0675">Receptor</keyword>
<evidence type="ECO:0000256" key="5">
    <source>
        <dbReference type="SAM" id="MobiDB-lite"/>
    </source>
</evidence>
<dbReference type="EMBL" id="CASHTH010004466">
    <property type="protein sequence ID" value="CAI8057677.1"/>
    <property type="molecule type" value="Genomic_DNA"/>
</dbReference>